<organism evidence="2 3">
    <name type="scientific">Paenibacillus xylanivorans</name>
    <dbReference type="NCBI Taxonomy" id="1705561"/>
    <lineage>
        <taxon>Bacteria</taxon>
        <taxon>Bacillati</taxon>
        <taxon>Bacillota</taxon>
        <taxon>Bacilli</taxon>
        <taxon>Bacillales</taxon>
        <taxon>Paenibacillaceae</taxon>
        <taxon>Paenibacillus</taxon>
    </lineage>
</organism>
<reference evidence="2 3" key="1">
    <citation type="submission" date="2015-08" db="EMBL/GenBank/DDBJ databases">
        <title>Draft genome sequence of cellulolytic and xylanolytic Paenibacillus sp. A59, isolated from a decaying forest soil from Patagonia, Argentina.</title>
        <authorList>
            <person name="Ghio S."/>
            <person name="Caceres A.M."/>
            <person name="Talia P."/>
            <person name="Grasso D."/>
            <person name="Campos E."/>
        </authorList>
    </citation>
    <scope>NUCLEOTIDE SEQUENCE [LARGE SCALE GENOMIC DNA]</scope>
    <source>
        <strain evidence="2 3">A59</strain>
    </source>
</reference>
<dbReference type="EMBL" id="LITU01000068">
    <property type="protein sequence ID" value="KOY14985.1"/>
    <property type="molecule type" value="Genomic_DNA"/>
</dbReference>
<comment type="caution">
    <text evidence="2">The sequence shown here is derived from an EMBL/GenBank/DDBJ whole genome shotgun (WGS) entry which is preliminary data.</text>
</comment>
<gene>
    <name evidence="2" type="ORF">AMS66_19065</name>
</gene>
<dbReference type="AlphaFoldDB" id="A0A0N0UHD6"/>
<accession>A0A0N0UHD6</accession>
<dbReference type="PANTHER" id="PTHR34310">
    <property type="entry name" value="DUF427 DOMAIN PROTEIN (AFU_ORTHOLOGUE AFUA_3G02220)"/>
    <property type="match status" value="1"/>
</dbReference>
<evidence type="ECO:0000313" key="3">
    <source>
        <dbReference type="Proteomes" id="UP000037688"/>
    </source>
</evidence>
<proteinExistence type="predicted"/>
<name>A0A0N0UHD6_9BACL</name>
<dbReference type="Gene3D" id="2.170.150.40">
    <property type="entry name" value="Domain of unknown function (DUF427)"/>
    <property type="match status" value="2"/>
</dbReference>
<dbReference type="Pfam" id="PF04248">
    <property type="entry name" value="NTP_transf_9"/>
    <property type="match status" value="2"/>
</dbReference>
<feature type="domain" description="DUF427" evidence="1">
    <location>
        <begin position="135"/>
        <end position="227"/>
    </location>
</feature>
<dbReference type="PATRIC" id="fig|1705561.3.peg.3946"/>
<dbReference type="InterPro" id="IPR007361">
    <property type="entry name" value="DUF427"/>
</dbReference>
<dbReference type="PANTHER" id="PTHR34310:SF9">
    <property type="entry name" value="BLR5716 PROTEIN"/>
    <property type="match status" value="1"/>
</dbReference>
<sequence length="261" mass="30239">MLKADLNPRRVHVTFAGETIADSTRVITLHERSKLPVYYFPQEDVSQQFLVKTELQTHCPIKGDASYWTIQVGEFISENAVWGYENPLKDIEAIKGFVAFYWNKVDAWYEEEEQIFVHPRDPYKRVDAIQSSRHVEIVLDGIKLADSHRPVIVFETGVPVRYYLPIEDVDQNVLTASDKQTSCPYKGDASYWTAVLNGQTYENIVWSYPNPIPEIPKIAGLLSFYNEQVDVYVDGELQPKPKWYYSALEFFNETEVTVERQ</sequence>
<protein>
    <recommendedName>
        <fullName evidence="1">DUF427 domain-containing protein</fullName>
    </recommendedName>
</protein>
<evidence type="ECO:0000259" key="1">
    <source>
        <dbReference type="Pfam" id="PF04248"/>
    </source>
</evidence>
<dbReference type="Proteomes" id="UP000037688">
    <property type="component" value="Unassembled WGS sequence"/>
</dbReference>
<keyword evidence="3" id="KW-1185">Reference proteome</keyword>
<evidence type="ECO:0000313" key="2">
    <source>
        <dbReference type="EMBL" id="KOY14985.1"/>
    </source>
</evidence>
<feature type="domain" description="DUF427" evidence="1">
    <location>
        <begin position="11"/>
        <end position="102"/>
    </location>
</feature>
<dbReference type="InterPro" id="IPR038694">
    <property type="entry name" value="DUF427_sf"/>
</dbReference>